<dbReference type="PANTHER" id="PTHR33240">
    <property type="entry name" value="OS08G0508500 PROTEIN"/>
    <property type="match status" value="1"/>
</dbReference>
<proteinExistence type="predicted"/>
<protein>
    <submittedName>
        <fullName evidence="2">Uncharacterized protein</fullName>
    </submittedName>
</protein>
<organism evidence="2 3">
    <name type="scientific">Canna indica</name>
    <name type="common">Indian-shot</name>
    <dbReference type="NCBI Taxonomy" id="4628"/>
    <lineage>
        <taxon>Eukaryota</taxon>
        <taxon>Viridiplantae</taxon>
        <taxon>Streptophyta</taxon>
        <taxon>Embryophyta</taxon>
        <taxon>Tracheophyta</taxon>
        <taxon>Spermatophyta</taxon>
        <taxon>Magnoliopsida</taxon>
        <taxon>Liliopsida</taxon>
        <taxon>Zingiberales</taxon>
        <taxon>Cannaceae</taxon>
        <taxon>Canna</taxon>
    </lineage>
</organism>
<dbReference type="PANTHER" id="PTHR33240:SF15">
    <property type="entry name" value="GAG-PRO-LIKE PROTEIN"/>
    <property type="match status" value="1"/>
</dbReference>
<evidence type="ECO:0000256" key="1">
    <source>
        <dbReference type="SAM" id="MobiDB-lite"/>
    </source>
</evidence>
<feature type="compositionally biased region" description="Basic and acidic residues" evidence="1">
    <location>
        <begin position="62"/>
        <end position="81"/>
    </location>
</feature>
<sequence>MRKKCAYHDIYGHTTEECVMLGDQPKDLVCTGHLDKYLHHKKERGQSKSHDPRRRSRTPPRSQKERSQANEPPRGGEESSSAKKRSLWAIMAVNNVVRLCRPAPKILIISFYEFSFQGTNQNLHDPVIIYVIIGNFIIKKVIVDQGSSPDILFYSTFEKMQLTEASLTPCKEDPTIDVQYLVISISNPYHMILGRSFLNTLGAVVSTPHLAVKFSISETNIGVLHADQKEVQWCYNECLKPKATEQKNATISPQALSKDKTKQPAKNLDQVQDEITDFHLRARGIRLQKPTHFMQRLEPSLHRFGSPASVPIPGFCAHNDPKCTHSQARFSLSLRLYITPRMRFRLTLLDEFGLNPRVQSSAIAPLLLASMPFHNASHMVLPYAPQRAWSGAPSVVLSP</sequence>
<reference evidence="2 3" key="1">
    <citation type="submission" date="2023-10" db="EMBL/GenBank/DDBJ databases">
        <title>Chromosome-scale genome assembly provides insights into flower coloration mechanisms of Canna indica.</title>
        <authorList>
            <person name="Li C."/>
        </authorList>
    </citation>
    <scope>NUCLEOTIDE SEQUENCE [LARGE SCALE GENOMIC DNA]</scope>
    <source>
        <tissue evidence="2">Flower</tissue>
    </source>
</reference>
<dbReference type="EMBL" id="CP136892">
    <property type="protein sequence ID" value="WOL01432.1"/>
    <property type="molecule type" value="Genomic_DNA"/>
</dbReference>
<feature type="region of interest" description="Disordered" evidence="1">
    <location>
        <begin position="39"/>
        <end position="81"/>
    </location>
</feature>
<dbReference type="Proteomes" id="UP001327560">
    <property type="component" value="Chromosome 3"/>
</dbReference>
<evidence type="ECO:0000313" key="3">
    <source>
        <dbReference type="Proteomes" id="UP001327560"/>
    </source>
</evidence>
<dbReference type="AlphaFoldDB" id="A0AAQ3K3U4"/>
<accession>A0AAQ3K3U4</accession>
<gene>
    <name evidence="2" type="ORF">Cni_G10148</name>
</gene>
<keyword evidence="3" id="KW-1185">Reference proteome</keyword>
<name>A0AAQ3K3U4_9LILI</name>
<evidence type="ECO:0000313" key="2">
    <source>
        <dbReference type="EMBL" id="WOL01432.1"/>
    </source>
</evidence>